<dbReference type="Ensembl" id="ENSGWIT00000029904.1">
    <property type="protein sequence ID" value="ENSGWIP00000027397.1"/>
    <property type="gene ID" value="ENSGWIG00000014337.1"/>
</dbReference>
<feature type="compositionally biased region" description="Polar residues" evidence="4">
    <location>
        <begin position="775"/>
        <end position="790"/>
    </location>
</feature>
<feature type="compositionally biased region" description="Basic and acidic residues" evidence="4">
    <location>
        <begin position="273"/>
        <end position="286"/>
    </location>
</feature>
<evidence type="ECO:0000313" key="5">
    <source>
        <dbReference type="Ensembl" id="ENSGWIP00000027397.1"/>
    </source>
</evidence>
<organism evidence="5 6">
    <name type="scientific">Gouania willdenowi</name>
    <name type="common">Blunt-snouted clingfish</name>
    <name type="synonym">Lepadogaster willdenowi</name>
    <dbReference type="NCBI Taxonomy" id="441366"/>
    <lineage>
        <taxon>Eukaryota</taxon>
        <taxon>Metazoa</taxon>
        <taxon>Chordata</taxon>
        <taxon>Craniata</taxon>
        <taxon>Vertebrata</taxon>
        <taxon>Euteleostomi</taxon>
        <taxon>Actinopterygii</taxon>
        <taxon>Neopterygii</taxon>
        <taxon>Teleostei</taxon>
        <taxon>Neoteleostei</taxon>
        <taxon>Acanthomorphata</taxon>
        <taxon>Ovalentaria</taxon>
        <taxon>Blenniimorphae</taxon>
        <taxon>Blenniiformes</taxon>
        <taxon>Gobiesocoidei</taxon>
        <taxon>Gobiesocidae</taxon>
        <taxon>Gobiesocinae</taxon>
        <taxon>Gouania</taxon>
    </lineage>
</organism>
<name>A0A8C5EVD9_GOUWI</name>
<evidence type="ECO:0000256" key="1">
    <source>
        <dbReference type="ARBA" id="ARBA00022737"/>
    </source>
</evidence>
<feature type="coiled-coil region" evidence="3">
    <location>
        <begin position="88"/>
        <end position="139"/>
    </location>
</feature>
<evidence type="ECO:0000313" key="6">
    <source>
        <dbReference type="Proteomes" id="UP000694680"/>
    </source>
</evidence>
<dbReference type="AlphaFoldDB" id="A0A8C5EVD9"/>
<feature type="region of interest" description="Disordered" evidence="4">
    <location>
        <begin position="170"/>
        <end position="197"/>
    </location>
</feature>
<feature type="coiled-coil region" evidence="3">
    <location>
        <begin position="515"/>
        <end position="655"/>
    </location>
</feature>
<reference evidence="5" key="2">
    <citation type="submission" date="2025-08" db="UniProtKB">
        <authorList>
            <consortium name="Ensembl"/>
        </authorList>
    </citation>
    <scope>IDENTIFICATION</scope>
</reference>
<keyword evidence="6" id="KW-1185">Reference proteome</keyword>
<accession>A0A8C5EVD9</accession>
<evidence type="ECO:0000256" key="4">
    <source>
        <dbReference type="SAM" id="MobiDB-lite"/>
    </source>
</evidence>
<dbReference type="GO" id="GO:0003779">
    <property type="term" value="F:actin binding"/>
    <property type="evidence" value="ECO:0007669"/>
    <property type="project" value="InterPro"/>
</dbReference>
<gene>
    <name evidence="5" type="primary">ankrd24</name>
</gene>
<dbReference type="PANTHER" id="PTHR24129:SF0">
    <property type="entry name" value="ANKYCORBIN"/>
    <property type="match status" value="1"/>
</dbReference>
<keyword evidence="2 3" id="KW-0175">Coiled coil</keyword>
<feature type="compositionally biased region" description="Pro residues" evidence="4">
    <location>
        <begin position="58"/>
        <end position="71"/>
    </location>
</feature>
<dbReference type="Proteomes" id="UP000694680">
    <property type="component" value="Chromosome 4"/>
</dbReference>
<evidence type="ECO:0000256" key="2">
    <source>
        <dbReference type="ARBA" id="ARBA00023054"/>
    </source>
</evidence>
<feature type="compositionally biased region" description="Polar residues" evidence="4">
    <location>
        <begin position="1"/>
        <end position="19"/>
    </location>
</feature>
<feature type="region of interest" description="Disordered" evidence="4">
    <location>
        <begin position="771"/>
        <end position="790"/>
    </location>
</feature>
<reference evidence="5" key="3">
    <citation type="submission" date="2025-09" db="UniProtKB">
        <authorList>
            <consortium name="Ensembl"/>
        </authorList>
    </citation>
    <scope>IDENTIFICATION</scope>
</reference>
<reference evidence="5" key="1">
    <citation type="submission" date="2020-06" db="EMBL/GenBank/DDBJ databases">
        <authorList>
            <consortium name="Wellcome Sanger Institute Data Sharing"/>
        </authorList>
    </citation>
    <scope>NUCLEOTIDE SEQUENCE [LARGE SCALE GENOMIC DNA]</scope>
</reference>
<keyword evidence="1" id="KW-0677">Repeat</keyword>
<dbReference type="InterPro" id="IPR042420">
    <property type="entry name" value="RAI14/UACA"/>
</dbReference>
<sequence length="850" mass="95509">MEYLQTTHVHSSTSSNLGGTTPRKRKAPPPPRSPLQMQGLPPSPQPRSLAPQCSSPGPQQPQSPSTSPPPSNLKHSAQAEDEEVFEEIRRLRLERGRLLQKIKSLEQQQQSALSALEELSKLKQRLKEAEAERDKLLEELKGGHGIGASDSDDLDEMLDFPEKLLSRQSKASHAIDEITYPDDNESTSPSPTLAELGTAELRKQIEELASQNSELILKVQMLEMFEKDDTDTQASSSDFVSIAQYETLRKEFESLQERLSDAQSLEDAPSMPAEKETSLKEVVDTESTDTLKAKLRRLEEQLSSSQSELHELREQMRLGVLSVDCDDEGPGQEAQQLRARVSELEEELAKRQVALDGGQGVLQSDTIKQLTEKVKELQATLDQRQSAKEQPETETEKQLLQKVSELEVALAESQTSRTEGDGHQVRRLQERLGELEAQLRKCVPRSDLEEVQVTLGLQCEQLARERADVARRLNDALLELERIRLSPRRNEEEDEEELSESSEPPMITEHSRSSLAEVREELEVARQEAAQALECLCAEREARAQDALQLKDAVPLSKHKEALSAVSEQLAQTLQELQKEKNLRSQAEDQAASLESKLLRLQDVVTKEEHEKIKAELQRTLQASESSAAAAQDALSEKEMELRELKSQKAAEQGLISKEDHEALRLSLQAEINAITARFNDLTRKHEKTCTEVFQVQREALFNKSERQVAESQLATVQQQLAELKAQSTHIQELHKDIQESQGLVKEKDRKITELSKEVFRLKEALGALSPPLGITSTPSSSSHHGNPGQQVALQNRIGILTQQLQDWERKHKQVVAVYRSHLLAAVQGRMDEEVQHLLLQILRMTQQGH</sequence>
<proteinExistence type="predicted"/>
<feature type="region of interest" description="Disordered" evidence="4">
    <location>
        <begin position="488"/>
        <end position="510"/>
    </location>
</feature>
<evidence type="ECO:0008006" key="7">
    <source>
        <dbReference type="Google" id="ProtNLM"/>
    </source>
</evidence>
<dbReference type="PANTHER" id="PTHR24129">
    <property type="entry name" value="ANKYCORBIN"/>
    <property type="match status" value="1"/>
</dbReference>
<evidence type="ECO:0000256" key="3">
    <source>
        <dbReference type="SAM" id="Coils"/>
    </source>
</evidence>
<feature type="region of interest" description="Disordered" evidence="4">
    <location>
        <begin position="1"/>
        <end position="82"/>
    </location>
</feature>
<feature type="region of interest" description="Disordered" evidence="4">
    <location>
        <begin position="257"/>
        <end position="286"/>
    </location>
</feature>
<protein>
    <recommendedName>
        <fullName evidence="7">Ankyrin repeat domain 24</fullName>
    </recommendedName>
</protein>
<feature type="coiled-coil region" evidence="3">
    <location>
        <begin position="707"/>
        <end position="765"/>
    </location>
</feature>